<comment type="catalytic activity">
    <reaction evidence="5">
        <text>(R)-pantoate + NADP(+) = 2-dehydropantoate + NADPH + H(+)</text>
        <dbReference type="Rhea" id="RHEA:16233"/>
        <dbReference type="ChEBI" id="CHEBI:11561"/>
        <dbReference type="ChEBI" id="CHEBI:15378"/>
        <dbReference type="ChEBI" id="CHEBI:15980"/>
        <dbReference type="ChEBI" id="CHEBI:57783"/>
        <dbReference type="ChEBI" id="CHEBI:58349"/>
        <dbReference type="EC" id="1.1.1.169"/>
    </reaction>
</comment>
<comment type="pathway">
    <text evidence="1">Cofactor biosynthesis; (R)-pantothenate biosynthesis; (R)-pantoate from 3-methyl-2-oxobutanoate: step 2/2.</text>
</comment>
<evidence type="ECO:0000313" key="8">
    <source>
        <dbReference type="EMBL" id="PSL31476.1"/>
    </source>
</evidence>
<dbReference type="InterPro" id="IPR013752">
    <property type="entry name" value="KPA_reductase"/>
</dbReference>
<feature type="domain" description="Ketopantoate reductase C-terminal" evidence="7">
    <location>
        <begin position="185"/>
        <end position="309"/>
    </location>
</feature>
<dbReference type="RefSeq" id="WP_229210866.1">
    <property type="nucleotide sequence ID" value="NZ_PYAS01000003.1"/>
</dbReference>
<comment type="caution">
    <text evidence="8">The sequence shown here is derived from an EMBL/GenBank/DDBJ whole genome shotgun (WGS) entry which is preliminary data.</text>
</comment>
<dbReference type="InterPro" id="IPR036291">
    <property type="entry name" value="NAD(P)-bd_dom_sf"/>
</dbReference>
<dbReference type="AlphaFoldDB" id="A0A2P8GBY5"/>
<dbReference type="InterPro" id="IPR013328">
    <property type="entry name" value="6PGD_dom2"/>
</dbReference>
<dbReference type="PANTHER" id="PTHR21708">
    <property type="entry name" value="PROBABLE 2-DEHYDROPANTOATE 2-REDUCTASE"/>
    <property type="match status" value="1"/>
</dbReference>
<evidence type="ECO:0000256" key="4">
    <source>
        <dbReference type="ARBA" id="ARBA00032024"/>
    </source>
</evidence>
<dbReference type="InterPro" id="IPR051402">
    <property type="entry name" value="KPR-Related"/>
</dbReference>
<dbReference type="EC" id="1.1.1.169" evidence="2"/>
<sequence>METGNGFDASEINTIHIIGNGVIAKALAVALAINGRSVTILRGSVDNTGTSRELVEVDTGEERLSAHIEISSINSYEKLDGLIVLTNKSFGNEQVARKLHAKAKHSPIVFLQNGLHVESCFSDMGFENLYRCVLMATSQAAGENSVRFRLVAASPIGIIAGSEEMLPNIVTQLNTSTFSFRAEPDIQPFIWKKVISNCVFNSICPLLEVDNGVFRRNAAVLEVGKQVIRECLIVAREHGIRLTEEEIVQNILSISEMSDGQKISTYQDILNRRETEIDSMNLEIARLARRSGNITVPATSLLGELIRLKSNIFMQQVP</sequence>
<dbReference type="InterPro" id="IPR008927">
    <property type="entry name" value="6-PGluconate_DH-like_C_sf"/>
</dbReference>
<dbReference type="Gene3D" id="1.10.1040.10">
    <property type="entry name" value="N-(1-d-carboxylethyl)-l-norvaline Dehydrogenase, domain 2"/>
    <property type="match status" value="1"/>
</dbReference>
<dbReference type="Pfam" id="PF02558">
    <property type="entry name" value="ApbA"/>
    <property type="match status" value="1"/>
</dbReference>
<dbReference type="EMBL" id="PYAS01000003">
    <property type="protein sequence ID" value="PSL31476.1"/>
    <property type="molecule type" value="Genomic_DNA"/>
</dbReference>
<dbReference type="InterPro" id="IPR013332">
    <property type="entry name" value="KPR_N"/>
</dbReference>
<accession>A0A2P8GBY5</accession>
<evidence type="ECO:0000256" key="2">
    <source>
        <dbReference type="ARBA" id="ARBA00013014"/>
    </source>
</evidence>
<proteinExistence type="predicted"/>
<dbReference type="GO" id="GO:0008677">
    <property type="term" value="F:2-dehydropantoate 2-reductase activity"/>
    <property type="evidence" value="ECO:0007669"/>
    <property type="project" value="UniProtKB-EC"/>
</dbReference>
<feature type="domain" description="Ketopantoate reductase N-terminal" evidence="6">
    <location>
        <begin position="15"/>
        <end position="148"/>
    </location>
</feature>
<evidence type="ECO:0000256" key="3">
    <source>
        <dbReference type="ARBA" id="ARBA00019465"/>
    </source>
</evidence>
<evidence type="ECO:0000313" key="9">
    <source>
        <dbReference type="Proteomes" id="UP000241964"/>
    </source>
</evidence>
<dbReference type="Gene3D" id="3.40.50.720">
    <property type="entry name" value="NAD(P)-binding Rossmann-like Domain"/>
    <property type="match status" value="1"/>
</dbReference>
<dbReference type="GO" id="GO:0005737">
    <property type="term" value="C:cytoplasm"/>
    <property type="evidence" value="ECO:0007669"/>
    <property type="project" value="TreeGrafter"/>
</dbReference>
<evidence type="ECO:0000259" key="7">
    <source>
        <dbReference type="Pfam" id="PF08546"/>
    </source>
</evidence>
<keyword evidence="9" id="KW-1185">Reference proteome</keyword>
<protein>
    <recommendedName>
        <fullName evidence="3">2-dehydropantoate 2-reductase</fullName>
        <ecNumber evidence="2">1.1.1.169</ecNumber>
    </recommendedName>
    <alternativeName>
        <fullName evidence="4">Ketopantoate reductase</fullName>
    </alternativeName>
</protein>
<dbReference type="SUPFAM" id="SSF51735">
    <property type="entry name" value="NAD(P)-binding Rossmann-fold domains"/>
    <property type="match status" value="1"/>
</dbReference>
<evidence type="ECO:0000256" key="5">
    <source>
        <dbReference type="ARBA" id="ARBA00048793"/>
    </source>
</evidence>
<dbReference type="Pfam" id="PF08546">
    <property type="entry name" value="ApbA_C"/>
    <property type="match status" value="1"/>
</dbReference>
<name>A0A2P8GBY5_9BACT</name>
<dbReference type="PANTHER" id="PTHR21708:SF26">
    <property type="entry name" value="2-DEHYDROPANTOATE 2-REDUCTASE"/>
    <property type="match status" value="1"/>
</dbReference>
<reference evidence="8 9" key="1">
    <citation type="submission" date="2018-03" db="EMBL/GenBank/DDBJ databases">
        <title>Genomic Encyclopedia of Archaeal and Bacterial Type Strains, Phase II (KMG-II): from individual species to whole genera.</title>
        <authorList>
            <person name="Goeker M."/>
        </authorList>
    </citation>
    <scope>NUCLEOTIDE SEQUENCE [LARGE SCALE GENOMIC DNA]</scope>
    <source>
        <strain evidence="8 9">DSM 29057</strain>
    </source>
</reference>
<gene>
    <name evidence="8" type="ORF">CLV60_103342</name>
</gene>
<dbReference type="SUPFAM" id="SSF48179">
    <property type="entry name" value="6-phosphogluconate dehydrogenase C-terminal domain-like"/>
    <property type="match status" value="1"/>
</dbReference>
<organism evidence="8 9">
    <name type="scientific">Dyadobacter jiangsuensis</name>
    <dbReference type="NCBI Taxonomy" id="1591085"/>
    <lineage>
        <taxon>Bacteria</taxon>
        <taxon>Pseudomonadati</taxon>
        <taxon>Bacteroidota</taxon>
        <taxon>Cytophagia</taxon>
        <taxon>Cytophagales</taxon>
        <taxon>Spirosomataceae</taxon>
        <taxon>Dyadobacter</taxon>
    </lineage>
</organism>
<evidence type="ECO:0000259" key="6">
    <source>
        <dbReference type="Pfam" id="PF02558"/>
    </source>
</evidence>
<evidence type="ECO:0000256" key="1">
    <source>
        <dbReference type="ARBA" id="ARBA00004994"/>
    </source>
</evidence>
<dbReference type="Proteomes" id="UP000241964">
    <property type="component" value="Unassembled WGS sequence"/>
</dbReference>